<feature type="transmembrane region" description="Helical" evidence="6">
    <location>
        <begin position="374"/>
        <end position="396"/>
    </location>
</feature>
<proteinExistence type="inferred from homology"/>
<dbReference type="NCBIfam" id="TIGR00797">
    <property type="entry name" value="matE"/>
    <property type="match status" value="1"/>
</dbReference>
<dbReference type="GO" id="GO:1990961">
    <property type="term" value="P:xenobiotic detoxification by transmembrane export across the plasma membrane"/>
    <property type="evidence" value="ECO:0007669"/>
    <property type="project" value="InterPro"/>
</dbReference>
<dbReference type="PANTHER" id="PTHR11206">
    <property type="entry name" value="MULTIDRUG RESISTANCE PROTEIN"/>
    <property type="match status" value="1"/>
</dbReference>
<dbReference type="InterPro" id="IPR002528">
    <property type="entry name" value="MATE_fam"/>
</dbReference>
<feature type="transmembrane region" description="Helical" evidence="6">
    <location>
        <begin position="291"/>
        <end position="313"/>
    </location>
</feature>
<accession>A0A328D9H7</accession>
<feature type="transmembrane region" description="Helical" evidence="6">
    <location>
        <begin position="250"/>
        <end position="271"/>
    </location>
</feature>
<keyword evidence="4 6" id="KW-1133">Transmembrane helix</keyword>
<feature type="transmembrane region" description="Helical" evidence="6">
    <location>
        <begin position="112"/>
        <end position="130"/>
    </location>
</feature>
<dbReference type="Proteomes" id="UP000249390">
    <property type="component" value="Unassembled WGS sequence"/>
</dbReference>
<dbReference type="AlphaFoldDB" id="A0A328D9H7"/>
<evidence type="ECO:0000256" key="3">
    <source>
        <dbReference type="ARBA" id="ARBA00022692"/>
    </source>
</evidence>
<evidence type="ECO:0000256" key="4">
    <source>
        <dbReference type="ARBA" id="ARBA00022989"/>
    </source>
</evidence>
<keyword evidence="5 6" id="KW-0472">Membrane</keyword>
<feature type="transmembrane region" description="Helical" evidence="6">
    <location>
        <begin position="142"/>
        <end position="163"/>
    </location>
</feature>
<evidence type="ECO:0000256" key="6">
    <source>
        <dbReference type="RuleBase" id="RU004914"/>
    </source>
</evidence>
<reference evidence="7 8" key="1">
    <citation type="submission" date="2018-06" db="EMBL/GenBank/DDBJ databases">
        <title>The Genome of Cuscuta australis (Dodder) Provides Insight into the Evolution of Plant Parasitism.</title>
        <authorList>
            <person name="Liu H."/>
        </authorList>
    </citation>
    <scope>NUCLEOTIDE SEQUENCE [LARGE SCALE GENOMIC DNA]</scope>
    <source>
        <strain evidence="8">cv. Yunnan</strain>
        <tissue evidence="7">Vines</tissue>
    </source>
</reference>
<evidence type="ECO:0000256" key="5">
    <source>
        <dbReference type="ARBA" id="ARBA00023136"/>
    </source>
</evidence>
<comment type="similarity">
    <text evidence="2 6">Belongs to the multi antimicrobial extrusion (MATE) (TC 2.A.66.1) family.</text>
</comment>
<feature type="transmembrane region" description="Helical" evidence="6">
    <location>
        <begin position="408"/>
        <end position="427"/>
    </location>
</feature>
<evidence type="ECO:0000256" key="2">
    <source>
        <dbReference type="ARBA" id="ARBA00010199"/>
    </source>
</evidence>
<evidence type="ECO:0000313" key="7">
    <source>
        <dbReference type="EMBL" id="RAL40603.1"/>
    </source>
</evidence>
<keyword evidence="8" id="KW-1185">Reference proteome</keyword>
<feature type="transmembrane region" description="Helical" evidence="6">
    <location>
        <begin position="38"/>
        <end position="56"/>
    </location>
</feature>
<sequence length="517" mass="55910">MDSLPDDPQEQQLLQRWPTFTEAFEEVKAIGKISGPTALTGLLLYSRAFISMLFLGRLGGLELAAGSLSLGFANITGYSVITGLALGMEPICGQAHGAKQTALLGLTLQRTVLLLLSAAVPISFLWLNMYKILLWCGQDEKISGVAGNFIIMAIPDLYVLSLLHPLRIFLRMQGVTLPVTSCSAASVAVHIPLNILLVRRFQMGVAGVAVAMVLTNLNLFIFLSLYIYLSKKYRDYFCHVAISRECFKGWSTLLTMAVPTCVSVCLEWWWYELMMMLCGLLVVNPRVTLSSMGILIQTTSFLYVFPSALGLGVSTRVGNELGANHPARARTSMIVSMVWAFGLGAAAIAFTTLISHKWASIFTADVEVLELTAAVLPIVGLCELGNCPQTTGCGVLRGTARPAVGANINLGSFYAVGMPVAVVLSFATKMGFAGLWLGLLAAQASCAALMLIVLWRTDWKVQVERAKQLTHQSSSSSSSSTLDDDHPIIMMNNTGEKEVLEMVVKPQESVPLICSDI</sequence>
<dbReference type="GO" id="GO:0042910">
    <property type="term" value="F:xenobiotic transmembrane transporter activity"/>
    <property type="evidence" value="ECO:0007669"/>
    <property type="project" value="InterPro"/>
</dbReference>
<dbReference type="InterPro" id="IPR045069">
    <property type="entry name" value="MATE_euk"/>
</dbReference>
<name>A0A328D9H7_9ASTE</name>
<feature type="transmembrane region" description="Helical" evidence="6">
    <location>
        <begin position="334"/>
        <end position="354"/>
    </location>
</feature>
<organism evidence="7 8">
    <name type="scientific">Cuscuta australis</name>
    <dbReference type="NCBI Taxonomy" id="267555"/>
    <lineage>
        <taxon>Eukaryota</taxon>
        <taxon>Viridiplantae</taxon>
        <taxon>Streptophyta</taxon>
        <taxon>Embryophyta</taxon>
        <taxon>Tracheophyta</taxon>
        <taxon>Spermatophyta</taxon>
        <taxon>Magnoliopsida</taxon>
        <taxon>eudicotyledons</taxon>
        <taxon>Gunneridae</taxon>
        <taxon>Pentapetalae</taxon>
        <taxon>asterids</taxon>
        <taxon>lamiids</taxon>
        <taxon>Solanales</taxon>
        <taxon>Convolvulaceae</taxon>
        <taxon>Cuscuteae</taxon>
        <taxon>Cuscuta</taxon>
        <taxon>Cuscuta subgen. Grammica</taxon>
        <taxon>Cuscuta sect. Cleistogrammica</taxon>
    </lineage>
</organism>
<comment type="subcellular location">
    <subcellularLocation>
        <location evidence="1">Membrane</location>
        <topology evidence="1">Multi-pass membrane protein</topology>
    </subcellularLocation>
</comment>
<feature type="transmembrane region" description="Helical" evidence="6">
    <location>
        <begin position="433"/>
        <end position="455"/>
    </location>
</feature>
<evidence type="ECO:0000256" key="1">
    <source>
        <dbReference type="ARBA" id="ARBA00004141"/>
    </source>
</evidence>
<dbReference type="GO" id="GO:0015297">
    <property type="term" value="F:antiporter activity"/>
    <property type="evidence" value="ECO:0007669"/>
    <property type="project" value="InterPro"/>
</dbReference>
<dbReference type="CDD" id="cd13132">
    <property type="entry name" value="MATE_eukaryotic"/>
    <property type="match status" value="1"/>
</dbReference>
<comment type="caution">
    <text evidence="7">The sequence shown here is derived from an EMBL/GenBank/DDBJ whole genome shotgun (WGS) entry which is preliminary data.</text>
</comment>
<protein>
    <recommendedName>
        <fullName evidence="6">Protein DETOXIFICATION</fullName>
    </recommendedName>
    <alternativeName>
        <fullName evidence="6">Multidrug and toxic compound extrusion protein</fullName>
    </alternativeName>
</protein>
<feature type="transmembrane region" description="Helical" evidence="6">
    <location>
        <begin position="68"/>
        <end position="91"/>
    </location>
</feature>
<feature type="transmembrane region" description="Helical" evidence="6">
    <location>
        <begin position="203"/>
        <end position="229"/>
    </location>
</feature>
<evidence type="ECO:0000313" key="8">
    <source>
        <dbReference type="Proteomes" id="UP000249390"/>
    </source>
</evidence>
<gene>
    <name evidence="7" type="ORF">DM860_006673</name>
</gene>
<dbReference type="EMBL" id="NQVE01000194">
    <property type="protein sequence ID" value="RAL40603.1"/>
    <property type="molecule type" value="Genomic_DNA"/>
</dbReference>
<keyword evidence="3 6" id="KW-0812">Transmembrane</keyword>
<dbReference type="Pfam" id="PF01554">
    <property type="entry name" value="MatE"/>
    <property type="match status" value="2"/>
</dbReference>
<dbReference type="GO" id="GO:0016020">
    <property type="term" value="C:membrane"/>
    <property type="evidence" value="ECO:0007669"/>
    <property type="project" value="UniProtKB-SubCell"/>
</dbReference>